<reference evidence="1 2" key="1">
    <citation type="submission" date="2022-04" db="EMBL/GenBank/DDBJ databases">
        <title>Positive selection, recombination, and allopatry shape intraspecific diversity of widespread and dominant cyanobacteria.</title>
        <authorList>
            <person name="Wei J."/>
            <person name="Shu W."/>
            <person name="Hu C."/>
        </authorList>
    </citation>
    <scope>NUCLEOTIDE SEQUENCE [LARGE SCALE GENOMIC DNA]</scope>
    <source>
        <strain evidence="1 2">GB2-A5</strain>
    </source>
</reference>
<dbReference type="Proteomes" id="UP001442494">
    <property type="component" value="Unassembled WGS sequence"/>
</dbReference>
<dbReference type="RefSeq" id="WP_190427604.1">
    <property type="nucleotide sequence ID" value="NZ_JAMPKK010000078.1"/>
</dbReference>
<comment type="caution">
    <text evidence="1">The sequence shown here is derived from an EMBL/GenBank/DDBJ whole genome shotgun (WGS) entry which is preliminary data.</text>
</comment>
<dbReference type="EMBL" id="JAMPKK010000078">
    <property type="protein sequence ID" value="MEP0867601.1"/>
    <property type="molecule type" value="Genomic_DNA"/>
</dbReference>
<organism evidence="1 2">
    <name type="scientific">Funiculus sociatus GB2-A5</name>
    <dbReference type="NCBI Taxonomy" id="2933946"/>
    <lineage>
        <taxon>Bacteria</taxon>
        <taxon>Bacillati</taxon>
        <taxon>Cyanobacteriota</taxon>
        <taxon>Cyanophyceae</taxon>
        <taxon>Coleofasciculales</taxon>
        <taxon>Coleofasciculaceae</taxon>
        <taxon>Funiculus</taxon>
    </lineage>
</organism>
<sequence>MNPIEPKVEASLVVAVKPADRWQVYYRLQELDIHCGCSINQPLWVDVQSVTGAVQVWSVVRQLTASRRDLARHLERCWQSL</sequence>
<name>A0ABV0JW25_9CYAN</name>
<gene>
    <name evidence="1" type="ORF">NDI37_24440</name>
</gene>
<evidence type="ECO:0000313" key="2">
    <source>
        <dbReference type="Proteomes" id="UP001442494"/>
    </source>
</evidence>
<protein>
    <submittedName>
        <fullName evidence="1">Uncharacterized protein</fullName>
    </submittedName>
</protein>
<dbReference type="InterPro" id="IPR054637">
    <property type="entry name" value="Asr1405_Asl0597-like"/>
</dbReference>
<proteinExistence type="predicted"/>
<accession>A0ABV0JW25</accession>
<dbReference type="NCBIfam" id="NF045598">
    <property type="entry name" value="asr1405_asl0597"/>
    <property type="match status" value="1"/>
</dbReference>
<evidence type="ECO:0000313" key="1">
    <source>
        <dbReference type="EMBL" id="MEP0867601.1"/>
    </source>
</evidence>
<keyword evidence="2" id="KW-1185">Reference proteome</keyword>